<sequence length="879" mass="98973">MKSRQNRHSIDKEEESESVISKPDTNATVKWPYFLHAIASKDASRSNILELRVSENTLIKMGVANGTLCVIKYFEKLICATIRSLEPNVKFGDDLGLIGELVINNLSVMEENAGQLEVSPLRSFSKNNNINIEVSKHCILRFFGLIDINNSLNSSIKNLSKTPPDFFKDNKSIQQMIISRSRGTCIFQGNIISVQVASMVFYFDVYDFDKDQAVSENYSKIIKIGNQTKVELIFENNINKLSQKCKENPGTTSQANSGSFDFKKKYGLDKIGGMSNLKHEINRCIINPLRFSKIYSSFGIRPSKGVLLYGPPGTGKTLIARSIAEEIELIKTSKYGESDPEFLVDFIVIDGSNINNASDDDNYFFTCIQRVKDNSLKDEVAYSILFIDEIDMICGNRDSFSGINDRNKKYLTAILSLLDGFEDNNKVILIGTTNKPNEVDPALRRAGRIDREIAVEVPNSIERKEIIKLILSDIPNSLSESEIDSIVDETQAFVGADLRMLISESVNTFLESAIITEVNSRDRSHLLSFEDIMHSVKNIKPSALRELSIEIPKTHWIDIGGYDEVKEQLRECVEWPLVHSDLFECMKIKPPSGVLLYGPPGCSKTLMAKAVATESKMNFISVKGPELFSKWVGESEKSIREVFRKARQNSPCVIFFDEIDAIGVNRESVSNTSDVSTRVLSQMLNEMDGITTNKQVIVIGATNRPDLLDSALLRPGRLDRIIYIGLPDSKARKKILNIYLKSKNYISLNNKCLFSKKNSILENSDSSKTDCNKSEDRHLAELCSSMSNISIIENYDEMIDSLVGLTDGYSGAELALLCRETMMQVIRRTIKDNSDSENYLISDQSKYTWDDILFALNKVKPRIPTSLIEFYENYNKKTI</sequence>
<evidence type="ECO:0000259" key="4">
    <source>
        <dbReference type="SMART" id="SM00382"/>
    </source>
</evidence>
<dbReference type="PROSITE" id="PS00674">
    <property type="entry name" value="AAA"/>
    <property type="match status" value="2"/>
</dbReference>
<dbReference type="Proteomes" id="UP001071777">
    <property type="component" value="Unassembled WGS sequence"/>
</dbReference>
<dbReference type="CDD" id="cd19511">
    <property type="entry name" value="RecA-like_CDC48_r2-like"/>
    <property type="match status" value="1"/>
</dbReference>
<keyword evidence="1" id="KW-0547">Nucleotide-binding</keyword>
<feature type="region of interest" description="Disordered" evidence="3">
    <location>
        <begin position="1"/>
        <end position="21"/>
    </location>
</feature>
<dbReference type="Gene3D" id="3.40.50.300">
    <property type="entry name" value="P-loop containing nucleotide triphosphate hydrolases"/>
    <property type="match status" value="2"/>
</dbReference>
<dbReference type="InterPro" id="IPR003593">
    <property type="entry name" value="AAA+_ATPase"/>
</dbReference>
<name>A0ABQ8P8Z8_9CRYT</name>
<proteinExistence type="predicted"/>
<gene>
    <name evidence="5" type="ORF">OJ252_1146</name>
</gene>
<accession>A0ABQ8P8Z8</accession>
<dbReference type="Pfam" id="PF00004">
    <property type="entry name" value="AAA"/>
    <property type="match status" value="2"/>
</dbReference>
<protein>
    <submittedName>
        <fullName evidence="5">CDC48 like AAA ATPase</fullName>
    </submittedName>
</protein>
<organism evidence="5 6">
    <name type="scientific">Cryptosporidium canis</name>
    <dbReference type="NCBI Taxonomy" id="195482"/>
    <lineage>
        <taxon>Eukaryota</taxon>
        <taxon>Sar</taxon>
        <taxon>Alveolata</taxon>
        <taxon>Apicomplexa</taxon>
        <taxon>Conoidasida</taxon>
        <taxon>Coccidia</taxon>
        <taxon>Eucoccidiorida</taxon>
        <taxon>Eimeriorina</taxon>
        <taxon>Cryptosporidiidae</taxon>
        <taxon>Cryptosporidium</taxon>
    </lineage>
</organism>
<dbReference type="InterPro" id="IPR041569">
    <property type="entry name" value="AAA_lid_3"/>
</dbReference>
<comment type="caution">
    <text evidence="5">The sequence shown here is derived from an EMBL/GenBank/DDBJ whole genome shotgun (WGS) entry which is preliminary data.</text>
</comment>
<evidence type="ECO:0000256" key="3">
    <source>
        <dbReference type="SAM" id="MobiDB-lite"/>
    </source>
</evidence>
<dbReference type="InterPro" id="IPR003959">
    <property type="entry name" value="ATPase_AAA_core"/>
</dbReference>
<keyword evidence="6" id="KW-1185">Reference proteome</keyword>
<dbReference type="InterPro" id="IPR003960">
    <property type="entry name" value="ATPase_AAA_CS"/>
</dbReference>
<dbReference type="EMBL" id="JAPCXB010000041">
    <property type="protein sequence ID" value="KAJ1612833.1"/>
    <property type="molecule type" value="Genomic_DNA"/>
</dbReference>
<dbReference type="PANTHER" id="PTHR23077">
    <property type="entry name" value="AAA-FAMILY ATPASE"/>
    <property type="match status" value="1"/>
</dbReference>
<feature type="domain" description="AAA+ ATPase" evidence="4">
    <location>
        <begin position="302"/>
        <end position="459"/>
    </location>
</feature>
<keyword evidence="2" id="KW-0067">ATP-binding</keyword>
<dbReference type="Gene3D" id="1.10.8.60">
    <property type="match status" value="2"/>
</dbReference>
<feature type="domain" description="AAA+ ATPase" evidence="4">
    <location>
        <begin position="590"/>
        <end position="728"/>
    </location>
</feature>
<dbReference type="SUPFAM" id="SSF52540">
    <property type="entry name" value="P-loop containing nucleoside triphosphate hydrolases"/>
    <property type="match status" value="2"/>
</dbReference>
<dbReference type="SMART" id="SM00382">
    <property type="entry name" value="AAA"/>
    <property type="match status" value="2"/>
</dbReference>
<evidence type="ECO:0000313" key="6">
    <source>
        <dbReference type="Proteomes" id="UP001071777"/>
    </source>
</evidence>
<dbReference type="PANTHER" id="PTHR23077:SF27">
    <property type="entry name" value="ATPASE FAMILY GENE 2 PROTEIN HOMOLOG A"/>
    <property type="match status" value="1"/>
</dbReference>
<dbReference type="Pfam" id="PF17862">
    <property type="entry name" value="AAA_lid_3"/>
    <property type="match status" value="1"/>
</dbReference>
<dbReference type="InterPro" id="IPR027417">
    <property type="entry name" value="P-loop_NTPase"/>
</dbReference>
<dbReference type="InterPro" id="IPR050168">
    <property type="entry name" value="AAA_ATPase_domain"/>
</dbReference>
<reference evidence="5" key="1">
    <citation type="submission" date="2022-10" db="EMBL/GenBank/DDBJ databases">
        <title>Adaptive evolution leads to modifications in subtelomeric GC content in a zoonotic Cryptosporidium species.</title>
        <authorList>
            <person name="Li J."/>
            <person name="Feng Y."/>
            <person name="Xiao L."/>
        </authorList>
    </citation>
    <scope>NUCLEOTIDE SEQUENCE</scope>
    <source>
        <strain evidence="5">25894</strain>
    </source>
</reference>
<evidence type="ECO:0000256" key="2">
    <source>
        <dbReference type="ARBA" id="ARBA00022840"/>
    </source>
</evidence>
<evidence type="ECO:0000256" key="1">
    <source>
        <dbReference type="ARBA" id="ARBA00022741"/>
    </source>
</evidence>
<evidence type="ECO:0000313" key="5">
    <source>
        <dbReference type="EMBL" id="KAJ1612833.1"/>
    </source>
</evidence>